<gene>
    <name evidence="4" type="ORF">RMCC_5249</name>
</gene>
<accession>A0A117IBP5</accession>
<keyword evidence="2" id="KW-0812">Transmembrane</keyword>
<reference evidence="5" key="1">
    <citation type="journal article" date="2016" name="Genome Announc.">
        <title>Draft Genome Sequences of Five Rapidly Growing Mycobacterium Species, M. thermoresistibile, M. fortuitum subsp. acetamidolyticum, M. canariasense, M. brisbanense, and M. novocastrense.</title>
        <authorList>
            <person name="Katahira K."/>
            <person name="Ogura Y."/>
            <person name="Gotoh Y."/>
            <person name="Hayashi T."/>
        </authorList>
    </citation>
    <scope>NUCLEOTIDE SEQUENCE [LARGE SCALE GENOMIC DNA]</scope>
    <source>
        <strain evidence="5">JCM15298</strain>
    </source>
</reference>
<dbReference type="InterPro" id="IPR051361">
    <property type="entry name" value="ThrE/Ser_Exporter"/>
</dbReference>
<reference evidence="5" key="2">
    <citation type="submission" date="2016-02" db="EMBL/GenBank/DDBJ databases">
        <title>Draft genome sequence of five rapidly growing Mycobacterium species.</title>
        <authorList>
            <person name="Katahira K."/>
            <person name="Gotou Y."/>
            <person name="Iida K."/>
            <person name="Ogura Y."/>
            <person name="Hayashi T."/>
        </authorList>
    </citation>
    <scope>NUCLEOTIDE SEQUENCE [LARGE SCALE GENOMIC DNA]</scope>
    <source>
        <strain evidence="5">JCM15298</strain>
    </source>
</reference>
<dbReference type="GO" id="GO:0022857">
    <property type="term" value="F:transmembrane transporter activity"/>
    <property type="evidence" value="ECO:0007669"/>
    <property type="project" value="InterPro"/>
</dbReference>
<dbReference type="PANTHER" id="PTHR31082">
    <property type="entry name" value="PHEROMONE-REGULATED MEMBRANE PROTEIN 10"/>
    <property type="match status" value="1"/>
</dbReference>
<comment type="similarity">
    <text evidence="1">Belongs to the ThrE exporter (TC 2.A.79) family.</text>
</comment>
<keyword evidence="2" id="KW-0472">Membrane</keyword>
<feature type="transmembrane region" description="Helical" evidence="2">
    <location>
        <begin position="141"/>
        <end position="158"/>
    </location>
</feature>
<evidence type="ECO:0000313" key="4">
    <source>
        <dbReference type="EMBL" id="GAS98284.1"/>
    </source>
</evidence>
<feature type="transmembrane region" description="Helical" evidence="2">
    <location>
        <begin position="291"/>
        <end position="309"/>
    </location>
</feature>
<evidence type="ECO:0000256" key="2">
    <source>
        <dbReference type="SAM" id="Phobius"/>
    </source>
</evidence>
<dbReference type="STRING" id="228230.RMCC_5249"/>
<dbReference type="InterPro" id="IPR010619">
    <property type="entry name" value="ThrE-like_N"/>
</dbReference>
<dbReference type="Pfam" id="PF06738">
    <property type="entry name" value="ThrE"/>
    <property type="match status" value="1"/>
</dbReference>
<comment type="caution">
    <text evidence="4">The sequence shown here is derived from an EMBL/GenBank/DDBJ whole genome shotgun (WGS) entry which is preliminary data.</text>
</comment>
<evidence type="ECO:0000259" key="3">
    <source>
        <dbReference type="Pfam" id="PF06738"/>
    </source>
</evidence>
<name>A0A117IBP5_MYCCR</name>
<feature type="transmembrane region" description="Helical" evidence="2">
    <location>
        <begin position="380"/>
        <end position="401"/>
    </location>
</feature>
<feature type="transmembrane region" description="Helical" evidence="2">
    <location>
        <begin position="343"/>
        <end position="368"/>
    </location>
</feature>
<keyword evidence="2" id="KW-1133">Transmembrane helix</keyword>
<dbReference type="Proteomes" id="UP000069443">
    <property type="component" value="Unassembled WGS sequence"/>
</dbReference>
<evidence type="ECO:0000256" key="1">
    <source>
        <dbReference type="ARBA" id="ARBA00034125"/>
    </source>
</evidence>
<evidence type="ECO:0000313" key="5">
    <source>
        <dbReference type="Proteomes" id="UP000069443"/>
    </source>
</evidence>
<sequence>MTPVSEHDDTVRALLAYLGAAMVATGQPVGDVEDELAEVSLALGYPDVQIAASPTGVFIALTSGAPVTFEAVAGGLRLDQAAEVRLIRHRLVRSVLTAAEATEELRALRDRPPRYPQWMANLGWIAIATGIALILQPGGANVVFAAAGAVVVVALFRLGQRFGLIATLLPTLAAFLLACGVFAAANADLLEGPLRTLLPPLAVLLPGALIVTAMFELAAGDMVAGASRLIFGLVQLLLFTLGIVAASHLIAVPAAELTNLRVDTLGWWAAPLGLILISLGIGALESPPLRLLPWIMLVLVLAFAAQSFGQHVGGAALGSFLGAVAATLGSSLVEAVRPDLPRLVVFMPAFWLLVPGSLGLLSTTTLITHPAGEAANAFDVVTVVCAIAVGLLVGAAVARSFGGAVGRLRRREPRGRRGRLGRSLLR</sequence>
<dbReference type="AlphaFoldDB" id="A0A117IBP5"/>
<feature type="transmembrane region" description="Helical" evidence="2">
    <location>
        <begin position="165"/>
        <end position="185"/>
    </location>
</feature>
<proteinExistence type="inferred from homology"/>
<feature type="transmembrane region" description="Helical" evidence="2">
    <location>
        <begin position="315"/>
        <end position="336"/>
    </location>
</feature>
<dbReference type="EMBL" id="BCSY01000081">
    <property type="protein sequence ID" value="GAS98284.1"/>
    <property type="molecule type" value="Genomic_DNA"/>
</dbReference>
<organism evidence="4 5">
    <name type="scientific">Mycolicibacterium canariasense</name>
    <name type="common">Mycobacterium canariasense</name>
    <dbReference type="NCBI Taxonomy" id="228230"/>
    <lineage>
        <taxon>Bacteria</taxon>
        <taxon>Bacillati</taxon>
        <taxon>Actinomycetota</taxon>
        <taxon>Actinomycetes</taxon>
        <taxon>Mycobacteriales</taxon>
        <taxon>Mycobacteriaceae</taxon>
        <taxon>Mycolicibacterium</taxon>
    </lineage>
</organism>
<feature type="transmembrane region" description="Helical" evidence="2">
    <location>
        <begin position="229"/>
        <end position="253"/>
    </location>
</feature>
<protein>
    <recommendedName>
        <fullName evidence="3">Threonine/serine exporter-like N-terminal domain-containing protein</fullName>
    </recommendedName>
</protein>
<feature type="transmembrane region" description="Helical" evidence="2">
    <location>
        <begin position="197"/>
        <end position="217"/>
    </location>
</feature>
<dbReference type="PANTHER" id="PTHR31082:SF4">
    <property type="entry name" value="PHEROMONE-REGULATED MEMBRANE PROTEIN 10"/>
    <property type="match status" value="1"/>
</dbReference>
<keyword evidence="5" id="KW-1185">Reference proteome</keyword>
<feature type="transmembrane region" description="Helical" evidence="2">
    <location>
        <begin position="118"/>
        <end position="135"/>
    </location>
</feature>
<feature type="domain" description="Threonine/serine exporter-like N-terminal" evidence="3">
    <location>
        <begin position="15"/>
        <end position="249"/>
    </location>
</feature>
<feature type="transmembrane region" description="Helical" evidence="2">
    <location>
        <begin position="265"/>
        <end position="284"/>
    </location>
</feature>